<keyword evidence="5" id="KW-1185">Reference proteome</keyword>
<protein>
    <submittedName>
        <fullName evidence="3">Helix-turn-helix domain-containing protein</fullName>
    </submittedName>
</protein>
<evidence type="ECO:0000313" key="3">
    <source>
        <dbReference type="EMBL" id="MBJ7314855.1"/>
    </source>
</evidence>
<dbReference type="GO" id="GO:0003677">
    <property type="term" value="F:DNA binding"/>
    <property type="evidence" value="ECO:0007669"/>
    <property type="project" value="InterPro"/>
</dbReference>
<dbReference type="InterPro" id="IPR001387">
    <property type="entry name" value="Cro/C1-type_HTH"/>
</dbReference>
<gene>
    <name evidence="2" type="ORF">JHC10_11490</name>
    <name evidence="3" type="ORF">JHC11_02395</name>
</gene>
<dbReference type="InterPro" id="IPR010982">
    <property type="entry name" value="Lambda_DNA-bd_dom_sf"/>
</dbReference>
<dbReference type="RefSeq" id="WP_199494870.1">
    <property type="nucleotide sequence ID" value="NZ_JAEMOO010000002.1"/>
</dbReference>
<evidence type="ECO:0000313" key="5">
    <source>
        <dbReference type="Proteomes" id="UP000655994"/>
    </source>
</evidence>
<dbReference type="Pfam" id="PF01381">
    <property type="entry name" value="HTH_3"/>
    <property type="match status" value="1"/>
</dbReference>
<evidence type="ECO:0000313" key="4">
    <source>
        <dbReference type="Proteomes" id="UP000621390"/>
    </source>
</evidence>
<dbReference type="CDD" id="cd00093">
    <property type="entry name" value="HTH_XRE"/>
    <property type="match status" value="1"/>
</dbReference>
<comment type="caution">
    <text evidence="3">The sequence shown here is derived from an EMBL/GenBank/DDBJ whole genome shotgun (WGS) entry which is preliminary data.</text>
</comment>
<dbReference type="Proteomes" id="UP000621390">
    <property type="component" value="Unassembled WGS sequence"/>
</dbReference>
<dbReference type="PROSITE" id="PS50943">
    <property type="entry name" value="HTH_CROC1"/>
    <property type="match status" value="1"/>
</dbReference>
<dbReference type="AlphaFoldDB" id="A0A8I1G7X2"/>
<evidence type="ECO:0000313" key="2">
    <source>
        <dbReference type="EMBL" id="MBJ7267557.1"/>
    </source>
</evidence>
<accession>A0A8I1G7X2</accession>
<sequence>MPKRVKATEAPNVPAITCPELLGQLIKAKRTGMKLKLRDCAALCGVGVNTLSRLERGNPNTTLAAAFSVLQGLGIQLTVESDSSAEEWV</sequence>
<proteinExistence type="predicted"/>
<reference evidence="3 5" key="1">
    <citation type="submission" date="2020-09" db="EMBL/GenBank/DDBJ databases">
        <title>Draft Genomes of Bacterial Isolates from North Pond Shallow Sediments.</title>
        <authorList>
            <person name="Kiel Reese B."/>
            <person name="Mullis M."/>
            <person name="Weisend R.E."/>
        </authorList>
    </citation>
    <scope>NUCLEOTIDE SEQUENCE</scope>
    <source>
        <strain evidence="3">KJE-2</strain>
        <strain evidence="2 5">KJE-3</strain>
    </source>
</reference>
<organism evidence="3 4">
    <name type="scientific">Idiomarina abyssalis</name>
    <dbReference type="NCBI Taxonomy" id="86102"/>
    <lineage>
        <taxon>Bacteria</taxon>
        <taxon>Pseudomonadati</taxon>
        <taxon>Pseudomonadota</taxon>
        <taxon>Gammaproteobacteria</taxon>
        <taxon>Alteromonadales</taxon>
        <taxon>Idiomarinaceae</taxon>
        <taxon>Idiomarina</taxon>
    </lineage>
</organism>
<feature type="domain" description="HTH cro/C1-type" evidence="1">
    <location>
        <begin position="26"/>
        <end position="81"/>
    </location>
</feature>
<evidence type="ECO:0000259" key="1">
    <source>
        <dbReference type="PROSITE" id="PS50943"/>
    </source>
</evidence>
<dbReference type="Gene3D" id="1.10.260.40">
    <property type="entry name" value="lambda repressor-like DNA-binding domains"/>
    <property type="match status" value="1"/>
</dbReference>
<name>A0A8I1G7X2_9GAMM</name>
<dbReference type="SUPFAM" id="SSF47413">
    <property type="entry name" value="lambda repressor-like DNA-binding domains"/>
    <property type="match status" value="1"/>
</dbReference>
<dbReference type="EMBL" id="JAEMOP010000002">
    <property type="protein sequence ID" value="MBJ7314855.1"/>
    <property type="molecule type" value="Genomic_DNA"/>
</dbReference>
<dbReference type="EMBL" id="JAEMOS010000037">
    <property type="protein sequence ID" value="MBJ7267557.1"/>
    <property type="molecule type" value="Genomic_DNA"/>
</dbReference>
<dbReference type="Proteomes" id="UP000655994">
    <property type="component" value="Unassembled WGS sequence"/>
</dbReference>